<dbReference type="PANTHER" id="PTHR43363">
    <property type="entry name" value="HYPOXANTHINE PHOSPHORIBOSYLTRANSFERASE"/>
    <property type="match status" value="1"/>
</dbReference>
<gene>
    <name evidence="4" type="ORF">GTC6_09154</name>
</gene>
<dbReference type="InterPro" id="IPR029057">
    <property type="entry name" value="PRTase-like"/>
</dbReference>
<dbReference type="EMBL" id="AQPW01000007">
    <property type="protein sequence ID" value="EON33176.1"/>
    <property type="molecule type" value="Genomic_DNA"/>
</dbReference>
<reference evidence="4 5" key="1">
    <citation type="journal article" date="2013" name="Genome Announc.">
        <title>Draft Genome Sequence of a Benzothiophene-Desulfurizing Bacterium, Gordona terrae Strain C-6.</title>
        <authorList>
            <person name="Wang W."/>
            <person name="Ma T."/>
            <person name="Ren Y."/>
            <person name="Li G."/>
        </authorList>
    </citation>
    <scope>NUCLEOTIDE SEQUENCE [LARGE SCALE GENOMIC DNA]</scope>
    <source>
        <strain evidence="4 5">C-6</strain>
    </source>
</reference>
<evidence type="ECO:0000256" key="1">
    <source>
        <dbReference type="ARBA" id="ARBA00022676"/>
    </source>
</evidence>
<dbReference type="InterPro" id="IPR000836">
    <property type="entry name" value="PRTase_dom"/>
</dbReference>
<comment type="caution">
    <text evidence="4">The sequence shown here is derived from an EMBL/GenBank/DDBJ whole genome shotgun (WGS) entry which is preliminary data.</text>
</comment>
<dbReference type="PANTHER" id="PTHR43363:SF1">
    <property type="entry name" value="HYPOXANTHINE-GUANINE PHOSPHORIBOSYLTRANSFERASE"/>
    <property type="match status" value="1"/>
</dbReference>
<dbReference type="Pfam" id="PF00156">
    <property type="entry name" value="Pribosyltran"/>
    <property type="match status" value="1"/>
</dbReference>
<dbReference type="GO" id="GO:0016757">
    <property type="term" value="F:glycosyltransferase activity"/>
    <property type="evidence" value="ECO:0007669"/>
    <property type="project" value="UniProtKB-KW"/>
</dbReference>
<protein>
    <submittedName>
        <fullName evidence="4">Putative phosphoribosyltransferase</fullName>
    </submittedName>
</protein>
<accession>R7YAZ4</accession>
<keyword evidence="1 4" id="KW-0328">Glycosyltransferase</keyword>
<dbReference type="AlphaFoldDB" id="R7YAZ4"/>
<dbReference type="Proteomes" id="UP000013569">
    <property type="component" value="Unassembled WGS sequence"/>
</dbReference>
<dbReference type="SUPFAM" id="SSF53271">
    <property type="entry name" value="PRTase-like"/>
    <property type="match status" value="1"/>
</dbReference>
<sequence>MYRSTDEPRDCADMDFGHASSRTLWKSVLMTTTSPEREILTWELNGVACRELAQQVADDAFAPDIILGIARGGLIPAGALAYALDCKLMISLNVEFYTGVGETLSEPVMLPSLLESSGLTDQRVLVVDDVADTGKTLKLVNDFCQEQGRVAEVRNAVLYKKPHTITVPDYTWRTTDKWINFPWSVQGPIVTVQR</sequence>
<dbReference type="PATRIC" id="fig|1316928.3.peg.1832"/>
<dbReference type="CDD" id="cd06223">
    <property type="entry name" value="PRTases_typeI"/>
    <property type="match status" value="1"/>
</dbReference>
<evidence type="ECO:0000313" key="5">
    <source>
        <dbReference type="Proteomes" id="UP000013569"/>
    </source>
</evidence>
<proteinExistence type="predicted"/>
<dbReference type="Gene3D" id="3.40.50.2020">
    <property type="match status" value="1"/>
</dbReference>
<evidence type="ECO:0000256" key="2">
    <source>
        <dbReference type="ARBA" id="ARBA00022679"/>
    </source>
</evidence>
<organism evidence="4 5">
    <name type="scientific">Gordonia terrae C-6</name>
    <dbReference type="NCBI Taxonomy" id="1316928"/>
    <lineage>
        <taxon>Bacteria</taxon>
        <taxon>Bacillati</taxon>
        <taxon>Actinomycetota</taxon>
        <taxon>Actinomycetes</taxon>
        <taxon>Mycobacteriales</taxon>
        <taxon>Gordoniaceae</taxon>
        <taxon>Gordonia</taxon>
    </lineage>
</organism>
<name>R7YAZ4_9ACTN</name>
<keyword evidence="2 4" id="KW-0808">Transferase</keyword>
<feature type="domain" description="Phosphoribosyltransferase" evidence="3">
    <location>
        <begin position="38"/>
        <end position="185"/>
    </location>
</feature>
<evidence type="ECO:0000313" key="4">
    <source>
        <dbReference type="EMBL" id="EON33176.1"/>
    </source>
</evidence>
<evidence type="ECO:0000259" key="3">
    <source>
        <dbReference type="Pfam" id="PF00156"/>
    </source>
</evidence>